<dbReference type="InterPro" id="IPR000210">
    <property type="entry name" value="BTB/POZ_dom"/>
</dbReference>
<dbReference type="SUPFAM" id="SSF54695">
    <property type="entry name" value="POZ domain"/>
    <property type="match status" value="1"/>
</dbReference>
<dbReference type="Pfam" id="PF00651">
    <property type="entry name" value="BTB"/>
    <property type="match status" value="1"/>
</dbReference>
<evidence type="ECO:0000256" key="2">
    <source>
        <dbReference type="ARBA" id="ARBA00022737"/>
    </source>
</evidence>
<dbReference type="UniPathway" id="UPA00143"/>
<protein>
    <submittedName>
        <fullName evidence="4">Kelch like family member 3</fullName>
    </submittedName>
</protein>
<reference evidence="4" key="1">
    <citation type="submission" date="2025-08" db="UniProtKB">
        <authorList>
            <consortium name="Ensembl"/>
        </authorList>
    </citation>
    <scope>IDENTIFICATION</scope>
</reference>
<dbReference type="PROSITE" id="PS50097">
    <property type="entry name" value="BTB"/>
    <property type="match status" value="1"/>
</dbReference>
<dbReference type="AlphaFoldDB" id="A0A8D2LHK7"/>
<feature type="domain" description="BTB" evidence="3">
    <location>
        <begin position="48"/>
        <end position="115"/>
    </location>
</feature>
<dbReference type="Gene3D" id="3.30.710.10">
    <property type="entry name" value="Potassium Channel Kv1.1, Chain A"/>
    <property type="match status" value="1"/>
</dbReference>
<dbReference type="PANTHER" id="PTHR24412">
    <property type="entry name" value="KELCH PROTEIN"/>
    <property type="match status" value="1"/>
</dbReference>
<dbReference type="SMART" id="SM00225">
    <property type="entry name" value="BTB"/>
    <property type="match status" value="1"/>
</dbReference>
<dbReference type="SMART" id="SM00875">
    <property type="entry name" value="BACK"/>
    <property type="match status" value="1"/>
</dbReference>
<dbReference type="Gene3D" id="1.25.40.420">
    <property type="match status" value="1"/>
</dbReference>
<keyword evidence="1" id="KW-0880">Kelch repeat</keyword>
<evidence type="ECO:0000313" key="5">
    <source>
        <dbReference type="Proteomes" id="UP000694545"/>
    </source>
</evidence>
<dbReference type="InterPro" id="IPR011705">
    <property type="entry name" value="BACK"/>
</dbReference>
<organism evidence="4 5">
    <name type="scientific">Varanus komodoensis</name>
    <name type="common">Komodo dragon</name>
    <dbReference type="NCBI Taxonomy" id="61221"/>
    <lineage>
        <taxon>Eukaryota</taxon>
        <taxon>Metazoa</taxon>
        <taxon>Chordata</taxon>
        <taxon>Craniata</taxon>
        <taxon>Vertebrata</taxon>
        <taxon>Euteleostomi</taxon>
        <taxon>Lepidosauria</taxon>
        <taxon>Squamata</taxon>
        <taxon>Bifurcata</taxon>
        <taxon>Unidentata</taxon>
        <taxon>Episquamata</taxon>
        <taxon>Toxicofera</taxon>
        <taxon>Anguimorpha</taxon>
        <taxon>Paleoanguimorpha</taxon>
        <taxon>Varanoidea</taxon>
        <taxon>Varanidae</taxon>
        <taxon>Varanus</taxon>
    </lineage>
</organism>
<sequence length="274" mass="30715">MDDESSKRCPRALEAVEEKDQRTVTINPCHMGKAFRVMNELRSKRLLCDVVIVAEDVEIEAHRVVLAACSPYFCAMFTGDMTESKAKKIEIKDVDGQTLSKLIDYIYTAEIEVTEENVQVLLPAASLLQLMDVRQNCCDFLQSQLHPTNCLGIRAFADVHTCTELLQQANAYAEQHFPEVMLGEEFLSLSLDQVCSLISSDKLTVSSEEKLAYAVCCTLCKWNLSYLGAPSLHTWMNLFNLVAHTECSFPAEIHCKLWDAGRSEQGASFKICVT</sequence>
<dbReference type="FunFam" id="3.30.710.10:FF:000001">
    <property type="entry name" value="Kelch-like family member 20"/>
    <property type="match status" value="1"/>
</dbReference>
<reference evidence="4" key="2">
    <citation type="submission" date="2025-09" db="UniProtKB">
        <authorList>
            <consortium name="Ensembl"/>
        </authorList>
    </citation>
    <scope>IDENTIFICATION</scope>
</reference>
<gene>
    <name evidence="4" type="primary">KLHL3</name>
</gene>
<keyword evidence="5" id="KW-1185">Reference proteome</keyword>
<dbReference type="GO" id="GO:0050801">
    <property type="term" value="P:monoatomic ion homeostasis"/>
    <property type="evidence" value="ECO:0007669"/>
    <property type="project" value="TreeGrafter"/>
</dbReference>
<dbReference type="InterPro" id="IPR011333">
    <property type="entry name" value="SKP1/BTB/POZ_sf"/>
</dbReference>
<dbReference type="GO" id="GO:0070936">
    <property type="term" value="P:protein K48-linked ubiquitination"/>
    <property type="evidence" value="ECO:0007669"/>
    <property type="project" value="TreeGrafter"/>
</dbReference>
<keyword evidence="2" id="KW-0677">Repeat</keyword>
<evidence type="ECO:0000313" key="4">
    <source>
        <dbReference type="Ensembl" id="ENSVKKP00000021547.1"/>
    </source>
</evidence>
<name>A0A8D2LHK7_VARKO</name>
<proteinExistence type="predicted"/>
<accession>A0A8D2LHK7</accession>
<dbReference type="CDD" id="cd18339">
    <property type="entry name" value="BTB_POZ_KLHL3"/>
    <property type="match status" value="1"/>
</dbReference>
<evidence type="ECO:0000259" key="3">
    <source>
        <dbReference type="PROSITE" id="PS50097"/>
    </source>
</evidence>
<dbReference type="Ensembl" id="ENSVKKT00000022087.1">
    <property type="protein sequence ID" value="ENSVKKP00000021547.1"/>
    <property type="gene ID" value="ENSVKKG00000014400.1"/>
</dbReference>
<dbReference type="PANTHER" id="PTHR24412:SF179">
    <property type="entry name" value="KELCH-LIKE PROTEIN 3"/>
    <property type="match status" value="1"/>
</dbReference>
<dbReference type="GO" id="GO:0005829">
    <property type="term" value="C:cytosol"/>
    <property type="evidence" value="ECO:0007669"/>
    <property type="project" value="TreeGrafter"/>
</dbReference>
<dbReference type="Pfam" id="PF07707">
    <property type="entry name" value="BACK"/>
    <property type="match status" value="1"/>
</dbReference>
<evidence type="ECO:0000256" key="1">
    <source>
        <dbReference type="ARBA" id="ARBA00022441"/>
    </source>
</evidence>
<dbReference type="Proteomes" id="UP000694545">
    <property type="component" value="Unplaced"/>
</dbReference>
<dbReference type="GO" id="GO:0070294">
    <property type="term" value="P:renal sodium ion absorption"/>
    <property type="evidence" value="ECO:0007669"/>
    <property type="project" value="TreeGrafter"/>
</dbReference>
<dbReference type="FunFam" id="1.25.40.420:FF:000001">
    <property type="entry name" value="Kelch-like family member 12"/>
    <property type="match status" value="1"/>
</dbReference>